<dbReference type="EMBL" id="FNSC01000001">
    <property type="protein sequence ID" value="SED89841.1"/>
    <property type="molecule type" value="Genomic_DNA"/>
</dbReference>
<keyword evidence="3 7" id="KW-0812">Transmembrane</keyword>
<evidence type="ECO:0000256" key="2">
    <source>
        <dbReference type="ARBA" id="ARBA00022475"/>
    </source>
</evidence>
<keyword evidence="5 7" id="KW-0472">Membrane</keyword>
<dbReference type="AlphaFoldDB" id="A0A1H5EFE6"/>
<evidence type="ECO:0000256" key="7">
    <source>
        <dbReference type="SAM" id="Phobius"/>
    </source>
</evidence>
<dbReference type="PANTHER" id="PTHR32309">
    <property type="entry name" value="TYROSINE-PROTEIN KINASE"/>
    <property type="match status" value="1"/>
</dbReference>
<keyword evidence="4 7" id="KW-1133">Transmembrane helix</keyword>
<keyword evidence="2" id="KW-1003">Cell membrane</keyword>
<gene>
    <name evidence="9" type="ORF">SAMN05421553_3592</name>
</gene>
<comment type="subcellular location">
    <subcellularLocation>
        <location evidence="1">Cell membrane</location>
        <topology evidence="1">Multi-pass membrane protein</topology>
    </subcellularLocation>
</comment>
<name>A0A1H5EFE6_PSEAG</name>
<evidence type="ECO:0000256" key="5">
    <source>
        <dbReference type="ARBA" id="ARBA00023136"/>
    </source>
</evidence>
<keyword evidence="6" id="KW-0175">Coiled coil</keyword>
<protein>
    <submittedName>
        <fullName evidence="9">Polysaccharide chain length determinant protein, PEP-CTERM locus subfamily</fullName>
    </submittedName>
</protein>
<dbReference type="RefSeq" id="WP_167360395.1">
    <property type="nucleotide sequence ID" value="NZ_CP156749.1"/>
</dbReference>
<feature type="coiled-coil region" evidence="6">
    <location>
        <begin position="267"/>
        <end position="294"/>
    </location>
</feature>
<feature type="coiled-coil region" evidence="6">
    <location>
        <begin position="168"/>
        <end position="231"/>
    </location>
</feature>
<dbReference type="GO" id="GO:0005886">
    <property type="term" value="C:plasma membrane"/>
    <property type="evidence" value="ECO:0007669"/>
    <property type="project" value="UniProtKB-SubCell"/>
</dbReference>
<feature type="domain" description="Polysaccharide chain length determinant N-terminal" evidence="8">
    <location>
        <begin position="7"/>
        <end position="96"/>
    </location>
</feature>
<evidence type="ECO:0000256" key="3">
    <source>
        <dbReference type="ARBA" id="ARBA00022692"/>
    </source>
</evidence>
<organism evidence="9 10">
    <name type="scientific">Pseudomonas anguilliseptica</name>
    <dbReference type="NCBI Taxonomy" id="53406"/>
    <lineage>
        <taxon>Bacteria</taxon>
        <taxon>Pseudomonadati</taxon>
        <taxon>Pseudomonadota</taxon>
        <taxon>Gammaproteobacteria</taxon>
        <taxon>Pseudomonadales</taxon>
        <taxon>Pseudomonadaceae</taxon>
        <taxon>Pseudomonas</taxon>
    </lineage>
</organism>
<reference evidence="10" key="1">
    <citation type="submission" date="2016-10" db="EMBL/GenBank/DDBJ databases">
        <authorList>
            <person name="Varghese N."/>
            <person name="Submissions S."/>
        </authorList>
    </citation>
    <scope>NUCLEOTIDE SEQUENCE [LARGE SCALE GENOMIC DNA]</scope>
    <source>
        <strain evidence="10">DSM 12111</strain>
    </source>
</reference>
<dbReference type="Pfam" id="PF02706">
    <property type="entry name" value="Wzz"/>
    <property type="match status" value="1"/>
</dbReference>
<dbReference type="STRING" id="53406.SAMN05421553_3592"/>
<accession>A0A1H5EFE6</accession>
<evidence type="ECO:0000313" key="10">
    <source>
        <dbReference type="Proteomes" id="UP000242849"/>
    </source>
</evidence>
<sequence>MNESLMLNLHAILAGAWRRRYLMASCMLIMPLLAIVVGMLSPRTWQTHTSVLVQETSKLNPFLEDLSVSSNLEARYAGLNALLHSRHVLANVAQELGMIKADSDPAWREQVIAELAASLSLQLLGKDMLQLVYRSKNPDNMASTLKLVRQHFLDQLLAPEQSSLASSEQFLEQQLDERRRDLQSVEQSLADYKKQHAAELPSLLGSNVTSLRRLKEEVADKRTQLAGALAAKDSQQSRLAQVNPVIGRLEEQIVTITSDLALLRARYTEEHSAVQAALRKLSRLEEERGAQIKQLSGISSQDLDQLWRLASGSEQEQGGERRTLLISQLEALQIANNRVVQLQKELIDQEKSLLEIEGQVTNYAEVERGMAELERELASKRTLYEELQLRFEKARVAGALGRFEQPERIKIIDEAFQPLKPSNLPLFAFVLAGVVAGIALGVGLAIISELMDSSVRRRDRLEALLDVPVISRIPCVTEGTP</sequence>
<dbReference type="Proteomes" id="UP000242849">
    <property type="component" value="Unassembled WGS sequence"/>
</dbReference>
<dbReference type="InterPro" id="IPR050445">
    <property type="entry name" value="Bact_polysacc_biosynth/exp"/>
</dbReference>
<keyword evidence="10" id="KW-1185">Reference proteome</keyword>
<dbReference type="PANTHER" id="PTHR32309:SF31">
    <property type="entry name" value="CAPSULAR EXOPOLYSACCHARIDE FAMILY"/>
    <property type="match status" value="1"/>
</dbReference>
<feature type="transmembrane region" description="Helical" evidence="7">
    <location>
        <begin position="426"/>
        <end position="447"/>
    </location>
</feature>
<feature type="transmembrane region" description="Helical" evidence="7">
    <location>
        <begin position="21"/>
        <end position="40"/>
    </location>
</feature>
<evidence type="ECO:0000256" key="1">
    <source>
        <dbReference type="ARBA" id="ARBA00004651"/>
    </source>
</evidence>
<proteinExistence type="predicted"/>
<dbReference type="InterPro" id="IPR003856">
    <property type="entry name" value="LPS_length_determ_N"/>
</dbReference>
<evidence type="ECO:0000256" key="6">
    <source>
        <dbReference type="SAM" id="Coils"/>
    </source>
</evidence>
<evidence type="ECO:0000259" key="8">
    <source>
        <dbReference type="Pfam" id="PF02706"/>
    </source>
</evidence>
<evidence type="ECO:0000256" key="4">
    <source>
        <dbReference type="ARBA" id="ARBA00022989"/>
    </source>
</evidence>
<evidence type="ECO:0000313" key="9">
    <source>
        <dbReference type="EMBL" id="SED89841.1"/>
    </source>
</evidence>
<feature type="coiled-coil region" evidence="6">
    <location>
        <begin position="325"/>
        <end position="390"/>
    </location>
</feature>